<evidence type="ECO:0000256" key="1">
    <source>
        <dbReference type="SAM" id="MobiDB-lite"/>
    </source>
</evidence>
<dbReference type="Proteomes" id="UP001284601">
    <property type="component" value="Unassembled WGS sequence"/>
</dbReference>
<organism evidence="3 4">
    <name type="scientific">Conexibacter stalactiti</name>
    <dbReference type="NCBI Taxonomy" id="1940611"/>
    <lineage>
        <taxon>Bacteria</taxon>
        <taxon>Bacillati</taxon>
        <taxon>Actinomycetota</taxon>
        <taxon>Thermoleophilia</taxon>
        <taxon>Solirubrobacterales</taxon>
        <taxon>Conexibacteraceae</taxon>
        <taxon>Conexibacter</taxon>
    </lineage>
</organism>
<dbReference type="RefSeq" id="WP_318597240.1">
    <property type="nucleotide sequence ID" value="NZ_JAWSTH010000024.1"/>
</dbReference>
<keyword evidence="2" id="KW-0812">Transmembrane</keyword>
<evidence type="ECO:0000313" key="3">
    <source>
        <dbReference type="EMBL" id="MDW5594907.1"/>
    </source>
</evidence>
<evidence type="ECO:0000313" key="4">
    <source>
        <dbReference type="Proteomes" id="UP001284601"/>
    </source>
</evidence>
<feature type="compositionally biased region" description="Basic and acidic residues" evidence="1">
    <location>
        <begin position="128"/>
        <end position="172"/>
    </location>
</feature>
<sequence length="172" mass="19378">MGPWVLWLWKLLRNKRFRAWLLATAGPRALALFLLWIERVRHRQVAIGEAQQIDGMFSAAIVDGERHVIVWKDGEPVSSYPPVEGDLATKLRTHARRDLTRPDDLPSRRARRWIGEAVHKVRGGARSVSEHARDGARSVGEHARDGAQHAVDGGRRLRELAPGGRSDEPAQR</sequence>
<feature type="transmembrane region" description="Helical" evidence="2">
    <location>
        <begin position="20"/>
        <end position="37"/>
    </location>
</feature>
<accession>A0ABU4HQC9</accession>
<keyword evidence="2" id="KW-0472">Membrane</keyword>
<gene>
    <name evidence="3" type="ORF">R7226_11190</name>
</gene>
<dbReference type="EMBL" id="JAWSTH010000024">
    <property type="protein sequence ID" value="MDW5594907.1"/>
    <property type="molecule type" value="Genomic_DNA"/>
</dbReference>
<comment type="caution">
    <text evidence="3">The sequence shown here is derived from an EMBL/GenBank/DDBJ whole genome shotgun (WGS) entry which is preliminary data.</text>
</comment>
<name>A0ABU4HQC9_9ACTN</name>
<protein>
    <submittedName>
        <fullName evidence="3">Uncharacterized protein</fullName>
    </submittedName>
</protein>
<proteinExistence type="predicted"/>
<keyword evidence="4" id="KW-1185">Reference proteome</keyword>
<keyword evidence="2" id="KW-1133">Transmembrane helix</keyword>
<evidence type="ECO:0000256" key="2">
    <source>
        <dbReference type="SAM" id="Phobius"/>
    </source>
</evidence>
<feature type="region of interest" description="Disordered" evidence="1">
    <location>
        <begin position="124"/>
        <end position="172"/>
    </location>
</feature>
<reference evidence="4" key="1">
    <citation type="submission" date="2023-07" db="EMBL/GenBank/DDBJ databases">
        <title>Conexibacter stalactiti sp. nov., isolated from stalactites in a lava cave and emended description of the genus Conexibacter.</title>
        <authorList>
            <person name="Lee S.D."/>
        </authorList>
    </citation>
    <scope>NUCLEOTIDE SEQUENCE [LARGE SCALE GENOMIC DNA]</scope>
    <source>
        <strain evidence="4">KCTC 39840</strain>
    </source>
</reference>